<dbReference type="AlphaFoldDB" id="A0AA90U0R6"/>
<comment type="caution">
    <text evidence="14">The sequence shown here is derived from an EMBL/GenBank/DDBJ whole genome shotgun (WGS) entry which is preliminary data.</text>
</comment>
<dbReference type="NCBIfam" id="TIGR00229">
    <property type="entry name" value="sensory_box"/>
    <property type="match status" value="1"/>
</dbReference>
<evidence type="ECO:0000256" key="11">
    <source>
        <dbReference type="ARBA" id="ARBA00023136"/>
    </source>
</evidence>
<dbReference type="SMART" id="SM00388">
    <property type="entry name" value="HisKA"/>
    <property type="match status" value="1"/>
</dbReference>
<keyword evidence="10" id="KW-0902">Two-component regulatory system</keyword>
<dbReference type="GO" id="GO:0000155">
    <property type="term" value="F:phosphorelay sensor kinase activity"/>
    <property type="evidence" value="ECO:0007669"/>
    <property type="project" value="InterPro"/>
</dbReference>
<keyword evidence="5" id="KW-0597">Phosphoprotein</keyword>
<dbReference type="Gene3D" id="3.30.450.20">
    <property type="entry name" value="PAS domain"/>
    <property type="match status" value="1"/>
</dbReference>
<dbReference type="InterPro" id="IPR013656">
    <property type="entry name" value="PAS_4"/>
</dbReference>
<feature type="domain" description="Histidine kinase" evidence="13">
    <location>
        <begin position="505"/>
        <end position="724"/>
    </location>
</feature>
<dbReference type="InterPro" id="IPR003594">
    <property type="entry name" value="HATPase_dom"/>
</dbReference>
<dbReference type="Pfam" id="PF02518">
    <property type="entry name" value="HATPase_c"/>
    <property type="match status" value="1"/>
</dbReference>
<dbReference type="PROSITE" id="PS50109">
    <property type="entry name" value="HIS_KIN"/>
    <property type="match status" value="1"/>
</dbReference>
<sequence>MINMFSSGPTTEINYNFVDLVDTCKLQYLMESFYAATNIPCGIVDMEGNILIAVGWQDICVKFHRLDPVTEKRCRESDKHFIEFFENSSAKDKGYMEYICGNGMIDIGIPIHVEGKHLANIFLGQFVYEKPDPDFFIKQANEVGFDVDEYLKALDKVPVLSKDKVTHIIDYYIKLASFLTDIGLQNLQLVRAEEALLLDEKRLEALLKLNQMYDTTFEDITDFVREESIALTNSKIGYLAILNDDGTLLSMHSRTQVTVDECIVKDDVPDYPLESAGFWVEAVRQERPVITNDHAALDPLKKGYLGEHLKILRHMDIPVFDGDKIVAVAGVGNKEMPYVESDVRQLTLLMDGMWRMVKRRKAEDDLYKSEGRNRSILNSIPDLMFKFSGDGTFVDYNKPSEGSLIFPASDFIGKNISDIFPQHISTPSIVNIKKALKDDNIEIFNYQMDLDDGVRYYESRFVATGEDEVLAIIRDITDRKETEKILLEKAEAEAANLSKSKFLANMSHELRTPLNAVIGFSEMLAGKNFGELNEKQERYVKNISSSGTHLLNLINDILDLSKIEAGKMELFIEEFNSLDAIDEVCYSLMPLILKKDLKLNFSVDEDVRWIFADITKFKQILYNLLSNAVKFTSEGGSITISGSIIGDEGHFSVEDTGKGIAPDYLSSIFDPFSQVEKFETKVEKGTGLGLALVKCFVMLHEGRVWVESEVGKGSKFSFSLPIEPIHIGESSMPYLK</sequence>
<dbReference type="GO" id="GO:0005524">
    <property type="term" value="F:ATP binding"/>
    <property type="evidence" value="ECO:0007669"/>
    <property type="project" value="UniProtKB-KW"/>
</dbReference>
<evidence type="ECO:0000256" key="2">
    <source>
        <dbReference type="ARBA" id="ARBA00004236"/>
    </source>
</evidence>
<dbReference type="InterPro" id="IPR000014">
    <property type="entry name" value="PAS"/>
</dbReference>
<dbReference type="Gene3D" id="3.30.565.10">
    <property type="entry name" value="Histidine kinase-like ATPase, C-terminal domain"/>
    <property type="match status" value="1"/>
</dbReference>
<keyword evidence="9" id="KW-0067">ATP-binding</keyword>
<dbReference type="CDD" id="cd16922">
    <property type="entry name" value="HATPase_EvgS-ArcB-TorS-like"/>
    <property type="match status" value="1"/>
</dbReference>
<comment type="catalytic activity">
    <reaction evidence="1">
        <text>ATP + protein L-histidine = ADP + protein N-phospho-L-histidine.</text>
        <dbReference type="EC" id="2.7.13.3"/>
    </reaction>
</comment>
<dbReference type="InterPro" id="IPR029016">
    <property type="entry name" value="GAF-like_dom_sf"/>
</dbReference>
<evidence type="ECO:0000256" key="10">
    <source>
        <dbReference type="ARBA" id="ARBA00023012"/>
    </source>
</evidence>
<evidence type="ECO:0000256" key="8">
    <source>
        <dbReference type="ARBA" id="ARBA00022777"/>
    </source>
</evidence>
<dbReference type="SUPFAM" id="SSF55785">
    <property type="entry name" value="PYP-like sensor domain (PAS domain)"/>
    <property type="match status" value="1"/>
</dbReference>
<dbReference type="FunFam" id="3.30.565.10:FF:000023">
    <property type="entry name" value="PAS domain-containing sensor histidine kinase"/>
    <property type="match status" value="1"/>
</dbReference>
<dbReference type="CDD" id="cd00130">
    <property type="entry name" value="PAS"/>
    <property type="match status" value="1"/>
</dbReference>
<dbReference type="GO" id="GO:0009927">
    <property type="term" value="F:histidine phosphotransfer kinase activity"/>
    <property type="evidence" value="ECO:0007669"/>
    <property type="project" value="TreeGrafter"/>
</dbReference>
<organism evidence="14 15">
    <name type="scientific">Methanococcoides alaskense</name>
    <dbReference type="NCBI Taxonomy" id="325778"/>
    <lineage>
        <taxon>Archaea</taxon>
        <taxon>Methanobacteriati</taxon>
        <taxon>Methanobacteriota</taxon>
        <taxon>Stenosarchaea group</taxon>
        <taxon>Methanomicrobia</taxon>
        <taxon>Methanosarcinales</taxon>
        <taxon>Methanosarcinaceae</taxon>
        <taxon>Methanococcoides</taxon>
    </lineage>
</organism>
<dbReference type="SUPFAM" id="SSF55874">
    <property type="entry name" value="ATPase domain of HSP90 chaperone/DNA topoisomerase II/histidine kinase"/>
    <property type="match status" value="1"/>
</dbReference>
<keyword evidence="11" id="KW-0472">Membrane</keyword>
<dbReference type="InterPro" id="IPR004358">
    <property type="entry name" value="Sig_transdc_His_kin-like_C"/>
</dbReference>
<evidence type="ECO:0000256" key="7">
    <source>
        <dbReference type="ARBA" id="ARBA00022741"/>
    </source>
</evidence>
<dbReference type="InterPro" id="IPR003018">
    <property type="entry name" value="GAF"/>
</dbReference>
<keyword evidence="4" id="KW-1003">Cell membrane</keyword>
<dbReference type="InterPro" id="IPR036890">
    <property type="entry name" value="HATPase_C_sf"/>
</dbReference>
<dbReference type="FunFam" id="1.10.287.130:FF:000038">
    <property type="entry name" value="Sensory transduction histidine kinase"/>
    <property type="match status" value="1"/>
</dbReference>
<dbReference type="Pfam" id="PF10114">
    <property type="entry name" value="PocR"/>
    <property type="match status" value="1"/>
</dbReference>
<dbReference type="PRINTS" id="PR00344">
    <property type="entry name" value="BCTRLSENSOR"/>
</dbReference>
<evidence type="ECO:0000313" key="15">
    <source>
        <dbReference type="Proteomes" id="UP001185015"/>
    </source>
</evidence>
<dbReference type="Proteomes" id="UP001185015">
    <property type="component" value="Unassembled WGS sequence"/>
</dbReference>
<proteinExistence type="predicted"/>
<dbReference type="Pfam" id="PF08448">
    <property type="entry name" value="PAS_4"/>
    <property type="match status" value="1"/>
</dbReference>
<dbReference type="SMART" id="SM00091">
    <property type="entry name" value="PAS"/>
    <property type="match status" value="1"/>
</dbReference>
<dbReference type="PANTHER" id="PTHR43047:SF72">
    <property type="entry name" value="OSMOSENSING HISTIDINE PROTEIN KINASE SLN1"/>
    <property type="match status" value="1"/>
</dbReference>
<evidence type="ECO:0000259" key="13">
    <source>
        <dbReference type="PROSITE" id="PS50109"/>
    </source>
</evidence>
<evidence type="ECO:0000256" key="6">
    <source>
        <dbReference type="ARBA" id="ARBA00022679"/>
    </source>
</evidence>
<keyword evidence="8" id="KW-0418">Kinase</keyword>
<evidence type="ECO:0000256" key="3">
    <source>
        <dbReference type="ARBA" id="ARBA00012438"/>
    </source>
</evidence>
<gene>
    <name evidence="14" type="ORF">J2750_002232</name>
</gene>
<dbReference type="InterPro" id="IPR003661">
    <property type="entry name" value="HisK_dim/P_dom"/>
</dbReference>
<dbReference type="Gene3D" id="1.10.287.130">
    <property type="match status" value="1"/>
</dbReference>
<name>A0AA90U0R6_9EURY</name>
<dbReference type="SUPFAM" id="SSF47384">
    <property type="entry name" value="Homodimeric domain of signal transducing histidine kinase"/>
    <property type="match status" value="1"/>
</dbReference>
<evidence type="ECO:0000256" key="1">
    <source>
        <dbReference type="ARBA" id="ARBA00000085"/>
    </source>
</evidence>
<feature type="coiled-coil region" evidence="12">
    <location>
        <begin position="473"/>
        <end position="500"/>
    </location>
</feature>
<keyword evidence="6" id="KW-0808">Transferase</keyword>
<evidence type="ECO:0000256" key="4">
    <source>
        <dbReference type="ARBA" id="ARBA00022475"/>
    </source>
</evidence>
<dbReference type="Pfam" id="PF00512">
    <property type="entry name" value="HisKA"/>
    <property type="match status" value="1"/>
</dbReference>
<dbReference type="InterPro" id="IPR036097">
    <property type="entry name" value="HisK_dim/P_sf"/>
</dbReference>
<dbReference type="Pfam" id="PF13185">
    <property type="entry name" value="GAF_2"/>
    <property type="match status" value="1"/>
</dbReference>
<evidence type="ECO:0000313" key="14">
    <source>
        <dbReference type="EMBL" id="MDR6223756.1"/>
    </source>
</evidence>
<evidence type="ECO:0000256" key="9">
    <source>
        <dbReference type="ARBA" id="ARBA00022840"/>
    </source>
</evidence>
<dbReference type="PANTHER" id="PTHR43047">
    <property type="entry name" value="TWO-COMPONENT HISTIDINE PROTEIN KINASE"/>
    <property type="match status" value="1"/>
</dbReference>
<protein>
    <recommendedName>
        <fullName evidence="3">histidine kinase</fullName>
        <ecNumber evidence="3">2.7.13.3</ecNumber>
    </recommendedName>
</protein>
<accession>A0AA90U0R6</accession>
<dbReference type="SUPFAM" id="SSF55781">
    <property type="entry name" value="GAF domain-like"/>
    <property type="match status" value="1"/>
</dbReference>
<dbReference type="EC" id="2.7.13.3" evidence="3"/>
<keyword evidence="7" id="KW-0547">Nucleotide-binding</keyword>
<dbReference type="CDD" id="cd00082">
    <property type="entry name" value="HisKA"/>
    <property type="match status" value="1"/>
</dbReference>
<keyword evidence="12" id="KW-0175">Coiled coil</keyword>
<dbReference type="InterPro" id="IPR018771">
    <property type="entry name" value="PocR_dom"/>
</dbReference>
<dbReference type="SMART" id="SM00387">
    <property type="entry name" value="HATPase_c"/>
    <property type="match status" value="1"/>
</dbReference>
<dbReference type="InterPro" id="IPR035965">
    <property type="entry name" value="PAS-like_dom_sf"/>
</dbReference>
<evidence type="ECO:0000256" key="12">
    <source>
        <dbReference type="SAM" id="Coils"/>
    </source>
</evidence>
<dbReference type="InterPro" id="IPR005467">
    <property type="entry name" value="His_kinase_dom"/>
</dbReference>
<reference evidence="14 15" key="1">
    <citation type="submission" date="2023-07" db="EMBL/GenBank/DDBJ databases">
        <title>Genomic Encyclopedia of Type Strains, Phase IV (KMG-IV): sequencing the most valuable type-strain genomes for metagenomic binning, comparative biology and taxonomic classification.</title>
        <authorList>
            <person name="Goeker M."/>
        </authorList>
    </citation>
    <scope>NUCLEOTIDE SEQUENCE [LARGE SCALE GENOMIC DNA]</scope>
    <source>
        <strain evidence="14 15">DSM 17273</strain>
    </source>
</reference>
<dbReference type="EMBL" id="JAVDQI010000011">
    <property type="protein sequence ID" value="MDR6223756.1"/>
    <property type="molecule type" value="Genomic_DNA"/>
</dbReference>
<dbReference type="GO" id="GO:0005886">
    <property type="term" value="C:plasma membrane"/>
    <property type="evidence" value="ECO:0007669"/>
    <property type="project" value="UniProtKB-SubCell"/>
</dbReference>
<keyword evidence="15" id="KW-1185">Reference proteome</keyword>
<evidence type="ECO:0000256" key="5">
    <source>
        <dbReference type="ARBA" id="ARBA00022553"/>
    </source>
</evidence>
<comment type="subcellular location">
    <subcellularLocation>
        <location evidence="2">Cell membrane</location>
    </subcellularLocation>
</comment>
<dbReference type="Gene3D" id="3.30.450.40">
    <property type="match status" value="1"/>
</dbReference>